<feature type="region of interest" description="Disordered" evidence="1">
    <location>
        <begin position="76"/>
        <end position="124"/>
    </location>
</feature>
<reference evidence="3" key="3">
    <citation type="journal article" date="2014" name="Nature">
        <title>Elephant shark genome provides unique insights into gnathostome evolution.</title>
        <authorList>
            <consortium name="International Elephant Shark Genome Sequencing Consortium"/>
            <person name="Venkatesh B."/>
            <person name="Lee A.P."/>
            <person name="Ravi V."/>
            <person name="Maurya A.K."/>
            <person name="Lian M.M."/>
            <person name="Swann J.B."/>
            <person name="Ohta Y."/>
            <person name="Flajnik M.F."/>
            <person name="Sutoh Y."/>
            <person name="Kasahara M."/>
            <person name="Hoon S."/>
            <person name="Gangu V."/>
            <person name="Roy S.W."/>
            <person name="Irimia M."/>
            <person name="Korzh V."/>
            <person name="Kondrychyn I."/>
            <person name="Lim Z.W."/>
            <person name="Tay B.H."/>
            <person name="Tohari S."/>
            <person name="Kong K.W."/>
            <person name="Ho S."/>
            <person name="Lorente-Galdos B."/>
            <person name="Quilez J."/>
            <person name="Marques-Bonet T."/>
            <person name="Raney B.J."/>
            <person name="Ingham P.W."/>
            <person name="Tay A."/>
            <person name="Hillier L.W."/>
            <person name="Minx P."/>
            <person name="Boehm T."/>
            <person name="Wilson R.K."/>
            <person name="Brenner S."/>
            <person name="Warren W.C."/>
        </authorList>
    </citation>
    <scope>NUCLEOTIDE SEQUENCE [LARGE SCALE GENOMIC DNA]</scope>
</reference>
<proteinExistence type="predicted"/>
<dbReference type="InParanoid" id="A0A4W3JQV3"/>
<reference evidence="3" key="2">
    <citation type="journal article" date="2007" name="PLoS Biol.">
        <title>Survey sequencing and comparative analysis of the elephant shark (Callorhinchus milii) genome.</title>
        <authorList>
            <person name="Venkatesh B."/>
            <person name="Kirkness E.F."/>
            <person name="Loh Y.H."/>
            <person name="Halpern A.L."/>
            <person name="Lee A.P."/>
            <person name="Johnson J."/>
            <person name="Dandona N."/>
            <person name="Viswanathan L.D."/>
            <person name="Tay A."/>
            <person name="Venter J.C."/>
            <person name="Strausberg R.L."/>
            <person name="Brenner S."/>
        </authorList>
    </citation>
    <scope>NUCLEOTIDE SEQUENCE [LARGE SCALE GENOMIC DNA]</scope>
</reference>
<accession>A0A4W3JQV3</accession>
<dbReference type="AlphaFoldDB" id="A0A4W3JQV3"/>
<organism evidence="2 3">
    <name type="scientific">Callorhinchus milii</name>
    <name type="common">Ghost shark</name>
    <dbReference type="NCBI Taxonomy" id="7868"/>
    <lineage>
        <taxon>Eukaryota</taxon>
        <taxon>Metazoa</taxon>
        <taxon>Chordata</taxon>
        <taxon>Craniata</taxon>
        <taxon>Vertebrata</taxon>
        <taxon>Chondrichthyes</taxon>
        <taxon>Holocephali</taxon>
        <taxon>Chimaeriformes</taxon>
        <taxon>Callorhinchidae</taxon>
        <taxon>Callorhinchus</taxon>
    </lineage>
</organism>
<evidence type="ECO:0000256" key="1">
    <source>
        <dbReference type="SAM" id="MobiDB-lite"/>
    </source>
</evidence>
<keyword evidence="3" id="KW-1185">Reference proteome</keyword>
<reference evidence="3" key="1">
    <citation type="journal article" date="2006" name="Science">
        <title>Ancient noncoding elements conserved in the human genome.</title>
        <authorList>
            <person name="Venkatesh B."/>
            <person name="Kirkness E.F."/>
            <person name="Loh Y.H."/>
            <person name="Halpern A.L."/>
            <person name="Lee A.P."/>
            <person name="Johnson J."/>
            <person name="Dandona N."/>
            <person name="Viswanathan L.D."/>
            <person name="Tay A."/>
            <person name="Venter J.C."/>
            <person name="Strausberg R.L."/>
            <person name="Brenner S."/>
        </authorList>
    </citation>
    <scope>NUCLEOTIDE SEQUENCE [LARGE SCALE GENOMIC DNA]</scope>
</reference>
<reference evidence="2" key="5">
    <citation type="submission" date="2025-09" db="UniProtKB">
        <authorList>
            <consortium name="Ensembl"/>
        </authorList>
    </citation>
    <scope>IDENTIFICATION</scope>
</reference>
<protein>
    <submittedName>
        <fullName evidence="2">Uncharacterized protein</fullName>
    </submittedName>
</protein>
<feature type="compositionally biased region" description="Polar residues" evidence="1">
    <location>
        <begin position="82"/>
        <end position="94"/>
    </location>
</feature>
<dbReference type="Proteomes" id="UP000314986">
    <property type="component" value="Unassembled WGS sequence"/>
</dbReference>
<dbReference type="Ensembl" id="ENSCMIT00000042210.1">
    <property type="protein sequence ID" value="ENSCMIP00000041616.1"/>
    <property type="gene ID" value="ENSCMIG00000017350.1"/>
</dbReference>
<evidence type="ECO:0000313" key="2">
    <source>
        <dbReference type="Ensembl" id="ENSCMIP00000041616.1"/>
    </source>
</evidence>
<feature type="region of interest" description="Disordered" evidence="1">
    <location>
        <begin position="144"/>
        <end position="169"/>
    </location>
</feature>
<name>A0A4W3JQV3_CALMI</name>
<dbReference type="GeneTree" id="ENSGT00940000170165"/>
<evidence type="ECO:0000313" key="3">
    <source>
        <dbReference type="Proteomes" id="UP000314986"/>
    </source>
</evidence>
<reference evidence="2" key="4">
    <citation type="submission" date="2025-08" db="UniProtKB">
        <authorList>
            <consortium name="Ensembl"/>
        </authorList>
    </citation>
    <scope>IDENTIFICATION</scope>
</reference>
<dbReference type="STRING" id="7868.ENSCMIP00000041616"/>
<feature type="compositionally biased region" description="Basic residues" evidence="1">
    <location>
        <begin position="153"/>
        <end position="166"/>
    </location>
</feature>
<sequence>MLQRVGSERLKAQLPMVEWAGPSGGHGAGPLNGGSTRVGMERWCYGVWSLQMNLLTCCPRLQPGNQMNSSLLSLYRKGNPESVPSTPRGASTPGQPVPVAASKPARTPGNTRVSEGGWFIDSTPGRERPHPILVDLCAEEKGPAQSEEVSRLEKRRVNKGKRRNKGAKQDVDKEIQSLLILAFDVTPYHVFEISRSSSHDIL</sequence>